<comment type="caution">
    <text evidence="4">The sequence shown here is derived from an EMBL/GenBank/DDBJ whole genome shotgun (WGS) entry which is preliminary data.</text>
</comment>
<dbReference type="InterPro" id="IPR035979">
    <property type="entry name" value="RBD_domain_sf"/>
</dbReference>
<evidence type="ECO:0000313" key="5">
    <source>
        <dbReference type="Proteomes" id="UP001465668"/>
    </source>
</evidence>
<dbReference type="InterPro" id="IPR012677">
    <property type="entry name" value="Nucleotide-bd_a/b_plait_sf"/>
</dbReference>
<reference evidence="4 5" key="1">
    <citation type="submission" date="2024-02" db="EMBL/GenBank/DDBJ databases">
        <title>First draft genome assembly of two strains of Seiridium cardinale.</title>
        <authorList>
            <person name="Emiliani G."/>
            <person name="Scali E."/>
        </authorList>
    </citation>
    <scope>NUCLEOTIDE SEQUENCE [LARGE SCALE GENOMIC DNA]</scope>
    <source>
        <strain evidence="4 5">BM-138-000479</strain>
    </source>
</reference>
<dbReference type="Proteomes" id="UP001465668">
    <property type="component" value="Unassembled WGS sequence"/>
</dbReference>
<dbReference type="EMBL" id="JARVKM010000021">
    <property type="protein sequence ID" value="KAK9777396.1"/>
    <property type="molecule type" value="Genomic_DNA"/>
</dbReference>
<keyword evidence="5" id="KW-1185">Reference proteome</keyword>
<sequence>MGVQLDYEHWTVPKDTGSQSRIKAQSRHFGGDSATEDEDSDGLVTLFDTALSLTPLTVDSEIPLKTEGSSALVEPSPLLPSISAVEPSPMAQREAGTVASSNRPSSPSQWLLEALHREAFGFRPAYRGNVLNVLNRPQQVPAQRNCNLWLTNLPDDCKESDLEEAIMNVGSIFAMYINPPNKDEGHSGSAASLAFTRIESARELVTRARWEGVWVKGRRARITWNRNRVGEQYRDSPHSRVLIINGPREVVNETTLTEFFGRYCSFRTAGIVKLHRDERGYATIEWRFARISGQASVAAACLEALRDEHGVDVVCFWGLDPCEESSRLKREYMMAQELASRYNHGMRGVGEFESYIELGMGRSDTKGAEFMKSGYTA</sequence>
<organism evidence="4 5">
    <name type="scientific">Seiridium cardinale</name>
    <dbReference type="NCBI Taxonomy" id="138064"/>
    <lineage>
        <taxon>Eukaryota</taxon>
        <taxon>Fungi</taxon>
        <taxon>Dikarya</taxon>
        <taxon>Ascomycota</taxon>
        <taxon>Pezizomycotina</taxon>
        <taxon>Sordariomycetes</taxon>
        <taxon>Xylariomycetidae</taxon>
        <taxon>Amphisphaeriales</taxon>
        <taxon>Sporocadaceae</taxon>
        <taxon>Seiridium</taxon>
    </lineage>
</organism>
<dbReference type="InterPro" id="IPR000504">
    <property type="entry name" value="RRM_dom"/>
</dbReference>
<evidence type="ECO:0000256" key="2">
    <source>
        <dbReference type="SAM" id="MobiDB-lite"/>
    </source>
</evidence>
<dbReference type="SUPFAM" id="SSF54928">
    <property type="entry name" value="RNA-binding domain, RBD"/>
    <property type="match status" value="1"/>
</dbReference>
<evidence type="ECO:0000313" key="4">
    <source>
        <dbReference type="EMBL" id="KAK9777396.1"/>
    </source>
</evidence>
<keyword evidence="1" id="KW-0694">RNA-binding</keyword>
<name>A0ABR2XUC8_9PEZI</name>
<gene>
    <name evidence="4" type="ORF">SCAR479_05789</name>
</gene>
<evidence type="ECO:0000256" key="1">
    <source>
        <dbReference type="PROSITE-ProRule" id="PRU00176"/>
    </source>
</evidence>
<dbReference type="CDD" id="cd00590">
    <property type="entry name" value="RRM_SF"/>
    <property type="match status" value="1"/>
</dbReference>
<protein>
    <recommendedName>
        <fullName evidence="3">RRM domain-containing protein</fullName>
    </recommendedName>
</protein>
<accession>A0ABR2XUC8</accession>
<evidence type="ECO:0000259" key="3">
    <source>
        <dbReference type="PROSITE" id="PS50102"/>
    </source>
</evidence>
<feature type="domain" description="RRM" evidence="3">
    <location>
        <begin position="146"/>
        <end position="227"/>
    </location>
</feature>
<dbReference type="PROSITE" id="PS50102">
    <property type="entry name" value="RRM"/>
    <property type="match status" value="1"/>
</dbReference>
<feature type="region of interest" description="Disordered" evidence="2">
    <location>
        <begin position="14"/>
        <end position="40"/>
    </location>
</feature>
<dbReference type="Gene3D" id="3.30.70.330">
    <property type="match status" value="1"/>
</dbReference>
<proteinExistence type="predicted"/>